<gene>
    <name evidence="1" type="ORF">QGN17_10870</name>
</gene>
<dbReference type="RefSeq" id="WP_281044497.1">
    <property type="nucleotide sequence ID" value="NZ_JARYGZ010000001.1"/>
</dbReference>
<accession>A0ABT6N1S2</accession>
<comment type="caution">
    <text evidence="1">The sequence shown here is derived from an EMBL/GenBank/DDBJ whole genome shotgun (WGS) entry which is preliminary data.</text>
</comment>
<name>A0ABT6N1S2_9SPHN</name>
<evidence type="ECO:0000313" key="1">
    <source>
        <dbReference type="EMBL" id="MDH7639233.1"/>
    </source>
</evidence>
<keyword evidence="2" id="KW-1185">Reference proteome</keyword>
<reference evidence="1" key="1">
    <citation type="submission" date="2023-04" db="EMBL/GenBank/DDBJ databases">
        <title>Sphingomonas sp. MAHUQ-71 isolated from rice field.</title>
        <authorList>
            <person name="Huq M.A."/>
        </authorList>
    </citation>
    <scope>NUCLEOTIDE SEQUENCE</scope>
    <source>
        <strain evidence="1">MAHUQ-71</strain>
    </source>
</reference>
<dbReference type="Proteomes" id="UP001160625">
    <property type="component" value="Unassembled WGS sequence"/>
</dbReference>
<evidence type="ECO:0000313" key="2">
    <source>
        <dbReference type="Proteomes" id="UP001160625"/>
    </source>
</evidence>
<sequence>MGTPIQLETRDELSTEHKALKVGQQIEMDVLQPVLLGDKVAIAAGSRAVGEIVTVRNKGMWGKSGGITARVLYLEANGRQIRLNGSFNDRGETGTAGVIASVAFVPVAGFFVTGTSAKIAPGTHVTAFIGEEVPVQFADAAIQPPAVAETAATPAMTAQQAYAAGVAAGKAASPTAVMTPAVATVVKN</sequence>
<organism evidence="1 2">
    <name type="scientific">Sphingomonas oryzagri</name>
    <dbReference type="NCBI Taxonomy" id="3042314"/>
    <lineage>
        <taxon>Bacteria</taxon>
        <taxon>Pseudomonadati</taxon>
        <taxon>Pseudomonadota</taxon>
        <taxon>Alphaproteobacteria</taxon>
        <taxon>Sphingomonadales</taxon>
        <taxon>Sphingomonadaceae</taxon>
        <taxon>Sphingomonas</taxon>
    </lineage>
</organism>
<proteinExistence type="predicted"/>
<dbReference type="EMBL" id="JARYGZ010000001">
    <property type="protein sequence ID" value="MDH7639233.1"/>
    <property type="molecule type" value="Genomic_DNA"/>
</dbReference>
<protein>
    <recommendedName>
        <fullName evidence="3">DUF5666 domain-containing protein</fullName>
    </recommendedName>
</protein>
<evidence type="ECO:0008006" key="3">
    <source>
        <dbReference type="Google" id="ProtNLM"/>
    </source>
</evidence>